<sequence length="345" mass="39753">MTPTDFLAERQPTKTTAIITGYLHSFLKGMPLETGFAFENELKACQLDYTLASLQRIDDFLDNIRTTHRLDRDTFLNGGTPTNHTFLFLLTYYCGEMRGRLAGVAPIWQDYEEYIAENPEMQGIFPDIDEYRFVATYHRADNINQHFPLVAILERLFPEFDEPEKSVYFSTITGDYQAFAPDEVVPPANQSLPIDLQAACQNLSAHWQSYLQILPPKWMLGDELMSQIKAPCQPFTKKGVWSGGRSCKPIRCFLRKIILPVALPRLFMTNQGVRHRIYCKALPKPCCHLKNKRLTTYHPNSNNTPSTYKTNAPVFQANCLRRQQPPCRFMPRRYLCGDCICLMRC</sequence>
<organism evidence="1 2">
    <name type="scientific">Moraxella equi</name>
    <dbReference type="NCBI Taxonomy" id="60442"/>
    <lineage>
        <taxon>Bacteria</taxon>
        <taxon>Pseudomonadati</taxon>
        <taxon>Pseudomonadota</taxon>
        <taxon>Gammaproteobacteria</taxon>
        <taxon>Moraxellales</taxon>
        <taxon>Moraxellaceae</taxon>
        <taxon>Moraxella</taxon>
    </lineage>
</organism>
<proteinExistence type="predicted"/>
<comment type="caution">
    <text evidence="1">The sequence shown here is derived from an EMBL/GenBank/DDBJ whole genome shotgun (WGS) entry which is preliminary data.</text>
</comment>
<name>A0ABX3NFH4_9GAMM</name>
<accession>A0ABX3NFH4</accession>
<gene>
    <name evidence="1" type="ORF">B5J93_10610</name>
</gene>
<dbReference type="Proteomes" id="UP000190777">
    <property type="component" value="Unassembled WGS sequence"/>
</dbReference>
<evidence type="ECO:0000313" key="2">
    <source>
        <dbReference type="Proteomes" id="UP000190777"/>
    </source>
</evidence>
<evidence type="ECO:0000313" key="1">
    <source>
        <dbReference type="EMBL" id="OPH35532.1"/>
    </source>
</evidence>
<dbReference type="EMBL" id="MXAP01000113">
    <property type="protein sequence ID" value="OPH35532.1"/>
    <property type="molecule type" value="Genomic_DNA"/>
</dbReference>
<keyword evidence="2" id="KW-1185">Reference proteome</keyword>
<protein>
    <submittedName>
        <fullName evidence="1">Uncharacterized protein</fullName>
    </submittedName>
</protein>
<reference evidence="1 2" key="1">
    <citation type="submission" date="2017-03" db="EMBL/GenBank/DDBJ databases">
        <title>Draft genome sequence of Moraxella equi CCUG 4950T type strain.</title>
        <authorList>
            <person name="Salva-Serra F."/>
            <person name="Engstrom-Jakobsson H."/>
            <person name="Thorell K."/>
            <person name="Jaen-Luchoro D."/>
            <person name="Gonzales-Siles L."/>
            <person name="Karlsson R."/>
            <person name="Yazdan S."/>
            <person name="Boulund F."/>
            <person name="Johnning A."/>
            <person name="Engstrand L."/>
            <person name="Kristiansson E."/>
            <person name="Moore E."/>
        </authorList>
    </citation>
    <scope>NUCLEOTIDE SEQUENCE [LARGE SCALE GENOMIC DNA]</scope>
    <source>
        <strain evidence="1 2">CCUG 4950</strain>
    </source>
</reference>